<dbReference type="Pfam" id="PF00251">
    <property type="entry name" value="Glyco_hydro_32N"/>
    <property type="match status" value="1"/>
</dbReference>
<evidence type="ECO:0000313" key="9">
    <source>
        <dbReference type="EMBL" id="RHD08040.1"/>
    </source>
</evidence>
<accession>A0A3E4UQM9</accession>
<feature type="domain" description="Glycosyl hydrolase family 32 N-terminal" evidence="5">
    <location>
        <begin position="15"/>
        <end position="303"/>
    </location>
</feature>
<evidence type="ECO:0000313" key="11">
    <source>
        <dbReference type="Proteomes" id="UP000284472"/>
    </source>
</evidence>
<dbReference type="InterPro" id="IPR013320">
    <property type="entry name" value="ConA-like_dom_sf"/>
</dbReference>
<dbReference type="GO" id="GO:0004575">
    <property type="term" value="F:sucrose alpha-glucosidase activity"/>
    <property type="evidence" value="ECO:0007669"/>
    <property type="project" value="TreeGrafter"/>
</dbReference>
<dbReference type="Gene3D" id="2.115.10.20">
    <property type="entry name" value="Glycosyl hydrolase domain, family 43"/>
    <property type="match status" value="1"/>
</dbReference>
<protein>
    <submittedName>
        <fullName evidence="8">Glycoside hydrolase family 32 protein</fullName>
    </submittedName>
</protein>
<dbReference type="RefSeq" id="WP_117995309.1">
    <property type="nucleotide sequence ID" value="NZ_JAAIQY010000059.1"/>
</dbReference>
<evidence type="ECO:0000313" key="8">
    <source>
        <dbReference type="EMBL" id="RGM14089.1"/>
    </source>
</evidence>
<dbReference type="Pfam" id="PF08244">
    <property type="entry name" value="Glyco_hydro_32C"/>
    <property type="match status" value="1"/>
</dbReference>
<comment type="caution">
    <text evidence="8">The sequence shown here is derived from an EMBL/GenBank/DDBJ whole genome shotgun (WGS) entry which is preliminary data.</text>
</comment>
<organism evidence="8 10">
    <name type="scientific">Mediterraneibacter gnavus</name>
    <name type="common">Ruminococcus gnavus</name>
    <dbReference type="NCBI Taxonomy" id="33038"/>
    <lineage>
        <taxon>Bacteria</taxon>
        <taxon>Bacillati</taxon>
        <taxon>Bacillota</taxon>
        <taxon>Clostridia</taxon>
        <taxon>Lachnospirales</taxon>
        <taxon>Lachnospiraceae</taxon>
        <taxon>Mediterraneibacter</taxon>
    </lineage>
</organism>
<dbReference type="GO" id="GO:0005987">
    <property type="term" value="P:sucrose catabolic process"/>
    <property type="evidence" value="ECO:0007669"/>
    <property type="project" value="TreeGrafter"/>
</dbReference>
<dbReference type="PANTHER" id="PTHR42800">
    <property type="entry name" value="EXOINULINASE INUD (AFU_ORTHOLOGUE AFUA_5G00480)"/>
    <property type="match status" value="1"/>
</dbReference>
<evidence type="ECO:0000313" key="10">
    <source>
        <dbReference type="Proteomes" id="UP000260808"/>
    </source>
</evidence>
<keyword evidence="3 4" id="KW-0326">Glycosidase</keyword>
<dbReference type="GO" id="GO:0005737">
    <property type="term" value="C:cytoplasm"/>
    <property type="evidence" value="ECO:0007669"/>
    <property type="project" value="TreeGrafter"/>
</dbReference>
<dbReference type="InterPro" id="IPR001362">
    <property type="entry name" value="Glyco_hydro_32"/>
</dbReference>
<reference evidence="10 11" key="1">
    <citation type="submission" date="2018-08" db="EMBL/GenBank/DDBJ databases">
        <title>A genome reference for cultivated species of the human gut microbiota.</title>
        <authorList>
            <person name="Zou Y."/>
            <person name="Xue W."/>
            <person name="Luo G."/>
        </authorList>
    </citation>
    <scope>NUCLEOTIDE SEQUENCE [LARGE SCALE GENOMIC DNA]</scope>
    <source>
        <strain evidence="9 11">AM32-6</strain>
        <strain evidence="8 10">TF01-20-2</strain>
    </source>
</reference>
<reference evidence="7" key="2">
    <citation type="submission" date="2021-10" db="EMBL/GenBank/DDBJ databases">
        <title>Collection of gut derived symbiotic bacterial strains cultured from healthy donors.</title>
        <authorList>
            <person name="Lin H."/>
            <person name="Littmann E."/>
            <person name="Claire K."/>
            <person name="Pamer E."/>
        </authorList>
    </citation>
    <scope>NUCLEOTIDE SEQUENCE</scope>
    <source>
        <strain evidence="7">MSK.23.18</strain>
    </source>
</reference>
<dbReference type="Gene3D" id="2.60.120.560">
    <property type="entry name" value="Exo-inulinase, domain 1"/>
    <property type="match status" value="1"/>
</dbReference>
<dbReference type="Proteomes" id="UP001297370">
    <property type="component" value="Unassembled WGS sequence"/>
</dbReference>
<dbReference type="SUPFAM" id="SSF49899">
    <property type="entry name" value="Concanavalin A-like lectins/glucanases"/>
    <property type="match status" value="1"/>
</dbReference>
<keyword evidence="2 4" id="KW-0378">Hydrolase</keyword>
<evidence type="ECO:0000259" key="5">
    <source>
        <dbReference type="Pfam" id="PF00251"/>
    </source>
</evidence>
<dbReference type="InterPro" id="IPR023296">
    <property type="entry name" value="Glyco_hydro_beta-prop_sf"/>
</dbReference>
<feature type="domain" description="Glycosyl hydrolase family 32 C-terminal" evidence="6">
    <location>
        <begin position="311"/>
        <end position="457"/>
    </location>
</feature>
<dbReference type="AlphaFoldDB" id="A0A3E4UQM9"/>
<gene>
    <name evidence="9" type="ORF">DW812_04110</name>
    <name evidence="8" type="ORF">DXC31_18455</name>
    <name evidence="7" type="ORF">LIQ08_18210</name>
</gene>
<name>A0A3E4UQM9_MEDGN</name>
<evidence type="ECO:0000256" key="3">
    <source>
        <dbReference type="ARBA" id="ARBA00023295"/>
    </source>
</evidence>
<proteinExistence type="inferred from homology"/>
<sequence>MPKGVKMEKYRPKIHFSAEDYIINDPNGLVYYKGEYHLFHQYNINEQIYWGHAVSKDLVHWKRLPKAIAPDKIGQIWSGSAVVDEENQRMVAFFTYSEHETKRQSQGVAFSYDKGRTWEKYSGNPILTDSREDFRDPKVFRYEEKWVMILSGGDCVLLYESKDLIHWNQISSFKGNQESHTGVWECPDLFPMIVETTEERKWVLTVSINDGSPAGGTGMQYFVGEFDGQKFIADSNQEKGLWIDYGKDFYAGVTWNHVPKDRRLMIAWADNWQYRDYLPTSPFKGQMSCVRELKLVQKEKKYILKQLPVKEMECLRTNKHEMKNIKMGADEEWTLCDKKEVLELDISYPIEKIHAQTFGIKISTGKNRQFEIVFCKEKQCCFVDRTTTGVNPHDKFAGKYKAPVDFTQEFLTIKLLMDVSQSELFINNGEVVMSNLLFPEDFYKVKLFATGGDLVIEKSIIYEMDEIMNHPLDGDLI</sequence>
<dbReference type="InterPro" id="IPR013148">
    <property type="entry name" value="Glyco_hydro_32_N"/>
</dbReference>
<dbReference type="EMBL" id="QSSX01000119">
    <property type="protein sequence ID" value="RGM14089.1"/>
    <property type="molecule type" value="Genomic_DNA"/>
</dbReference>
<dbReference type="CDD" id="cd18622">
    <property type="entry name" value="GH32_Inu-like"/>
    <property type="match status" value="1"/>
</dbReference>
<dbReference type="SUPFAM" id="SSF75005">
    <property type="entry name" value="Arabinanase/levansucrase/invertase"/>
    <property type="match status" value="1"/>
</dbReference>
<dbReference type="Proteomes" id="UP000284472">
    <property type="component" value="Unassembled WGS sequence"/>
</dbReference>
<dbReference type="EMBL" id="JAJBOM010000051">
    <property type="protein sequence ID" value="MCB5621048.1"/>
    <property type="molecule type" value="Genomic_DNA"/>
</dbReference>
<evidence type="ECO:0000256" key="4">
    <source>
        <dbReference type="RuleBase" id="RU362110"/>
    </source>
</evidence>
<dbReference type="EMBL" id="QSIR01000004">
    <property type="protein sequence ID" value="RHD08040.1"/>
    <property type="molecule type" value="Genomic_DNA"/>
</dbReference>
<comment type="similarity">
    <text evidence="1 4">Belongs to the glycosyl hydrolase 32 family.</text>
</comment>
<dbReference type="PANTHER" id="PTHR42800:SF1">
    <property type="entry name" value="EXOINULINASE INUD (AFU_ORTHOLOGUE AFUA_5G00480)"/>
    <property type="match status" value="1"/>
</dbReference>
<dbReference type="SMART" id="SM00640">
    <property type="entry name" value="Glyco_32"/>
    <property type="match status" value="1"/>
</dbReference>
<evidence type="ECO:0000256" key="2">
    <source>
        <dbReference type="ARBA" id="ARBA00022801"/>
    </source>
</evidence>
<evidence type="ECO:0000256" key="1">
    <source>
        <dbReference type="ARBA" id="ARBA00009902"/>
    </source>
</evidence>
<dbReference type="InterPro" id="IPR013189">
    <property type="entry name" value="Glyco_hydro_32_C"/>
</dbReference>
<evidence type="ECO:0000313" key="7">
    <source>
        <dbReference type="EMBL" id="MCB5621048.1"/>
    </source>
</evidence>
<evidence type="ECO:0000259" key="6">
    <source>
        <dbReference type="Pfam" id="PF08244"/>
    </source>
</evidence>
<dbReference type="Proteomes" id="UP000260808">
    <property type="component" value="Unassembled WGS sequence"/>
</dbReference>